<dbReference type="PIRSF" id="PIRSF019202">
    <property type="entry name" value="UCP019202"/>
    <property type="match status" value="1"/>
</dbReference>
<dbReference type="OrthoDB" id="116710at2157"/>
<dbReference type="KEGG" id="nid:NPIRD3C_1182"/>
<dbReference type="Proteomes" id="UP000032027">
    <property type="component" value="Chromosome"/>
</dbReference>
<protein>
    <recommendedName>
        <fullName evidence="3">DUF432 domain-containing protein</fullName>
    </recommendedName>
</protein>
<dbReference type="STRING" id="1582439.NPIRD3C_1182"/>
<evidence type="ECO:0000313" key="1">
    <source>
        <dbReference type="EMBL" id="AJM92394.1"/>
    </source>
</evidence>
<dbReference type="EMBL" id="CP010868">
    <property type="protein sequence ID" value="AJM92394.1"/>
    <property type="molecule type" value="Genomic_DNA"/>
</dbReference>
<reference evidence="1 2" key="3">
    <citation type="journal article" date="2019" name="Int. J. Syst. Evol. Microbiol.">
        <title>Nitrosopumilus adriaticus sp. nov. and Nitrosopumilus piranensis sp. nov., two ammonia-oxidizing archaea from the Adriatic Sea and members of the class Nitrososphaeria.</title>
        <authorList>
            <person name="Bayer B."/>
            <person name="Vojvoda J."/>
            <person name="Reinthaler T."/>
            <person name="Reyes C."/>
            <person name="Pinto M."/>
            <person name="Herndl G.J."/>
        </authorList>
    </citation>
    <scope>NUCLEOTIDE SEQUENCE [LARGE SCALE GENOMIC DNA]</scope>
    <source>
        <strain evidence="1 2">D3C</strain>
    </source>
</reference>
<evidence type="ECO:0008006" key="3">
    <source>
        <dbReference type="Google" id="ProtNLM"/>
    </source>
</evidence>
<proteinExistence type="predicted"/>
<dbReference type="InterPro" id="IPR007366">
    <property type="entry name" value="DUF432"/>
</dbReference>
<accession>A0A0C5BVX0</accession>
<dbReference type="PATRIC" id="fig|1582439.9.peg.1217"/>
<dbReference type="AlphaFoldDB" id="A0A0C5BVX0"/>
<sequence>MSEESSDFAKYGSYEITDSLNLTFPGTEIKIRKVGNNVFSYARNDSEDNFVEKLIPTKSEKLKIEITPIRPLNFPARRTNYVYLELETPIFLHEGSSAAVFVRCPIEIGVYYIHETHENSLDCFTCDSFNARFCLYGSPESGTLCKYYKSEIVESYEDSVPYVNGVLQISLNNHLQKGVSIGKIVFPISDNSIYYKGSRAIIDSITAELKKKLTIEIIDIQPKSIETNWKKSPTYEKIETAKRMDMGVD</sequence>
<reference evidence="1 2" key="2">
    <citation type="journal article" date="2016" name="ISME J.">
        <title>Physiological and genomic characterization of two novel marine thaumarchaeal strains indicates niche differentiation.</title>
        <authorList>
            <person name="Bayer B."/>
            <person name="Vojvoda J."/>
            <person name="Offre P."/>
            <person name="Alves R.J."/>
            <person name="Elisabeth N.H."/>
            <person name="Garcia J.A."/>
            <person name="Volland J.M."/>
            <person name="Srivastava A."/>
            <person name="Schleper C."/>
            <person name="Herndl G.J."/>
        </authorList>
    </citation>
    <scope>NUCLEOTIDE SEQUENCE [LARGE SCALE GENOMIC DNA]</scope>
    <source>
        <strain evidence="1 2">D3C</strain>
    </source>
</reference>
<dbReference type="HOGENOM" id="CLU_096705_0_0_2"/>
<reference evidence="2" key="1">
    <citation type="submission" date="2015-02" db="EMBL/GenBank/DDBJ databases">
        <title>Characterization of two novel Thaumarchaeota isolated from the Northern Adriatic Sea.</title>
        <authorList>
            <person name="Bayer B."/>
            <person name="Vojvoda J."/>
            <person name="Offre P."/>
            <person name="Srivastava A."/>
            <person name="Elisabeth N."/>
            <person name="Garcia J.A.L."/>
            <person name="Schleper C."/>
            <person name="Herndl G.J."/>
        </authorList>
    </citation>
    <scope>NUCLEOTIDE SEQUENCE [LARGE SCALE GENOMIC DNA]</scope>
    <source>
        <strain evidence="2">D3C</strain>
    </source>
</reference>
<dbReference type="Pfam" id="PF04254">
    <property type="entry name" value="DUF432"/>
    <property type="match status" value="1"/>
</dbReference>
<evidence type="ECO:0000313" key="2">
    <source>
        <dbReference type="Proteomes" id="UP000032027"/>
    </source>
</evidence>
<organism evidence="1 2">
    <name type="scientific">Nitrosopumilus piranensis</name>
    <dbReference type="NCBI Taxonomy" id="1582439"/>
    <lineage>
        <taxon>Archaea</taxon>
        <taxon>Nitrososphaerota</taxon>
        <taxon>Nitrososphaeria</taxon>
        <taxon>Nitrosopumilales</taxon>
        <taxon>Nitrosopumilaceae</taxon>
        <taxon>Nitrosopumilus</taxon>
    </lineage>
</organism>
<keyword evidence="2" id="KW-1185">Reference proteome</keyword>
<name>A0A0C5BVX0_9ARCH</name>
<dbReference type="GeneID" id="41600324"/>
<gene>
    <name evidence="1" type="ORF">NPIRD3C_1182</name>
</gene>
<dbReference type="RefSeq" id="WP_148703243.1">
    <property type="nucleotide sequence ID" value="NZ_CP010868.1"/>
</dbReference>